<keyword evidence="10" id="KW-1185">Reference proteome</keyword>
<feature type="transmembrane region" description="Helical" evidence="7">
    <location>
        <begin position="173"/>
        <end position="200"/>
    </location>
</feature>
<evidence type="ECO:0000259" key="8">
    <source>
        <dbReference type="Pfam" id="PF06808"/>
    </source>
</evidence>
<comment type="subcellular location">
    <subcellularLocation>
        <location evidence="1 7">Cell inner membrane</location>
        <topology evidence="1 7">Multi-pass membrane protein</topology>
    </subcellularLocation>
</comment>
<keyword evidence="3 7" id="KW-0997">Cell inner membrane</keyword>
<keyword evidence="7" id="KW-0813">Transport</keyword>
<feature type="transmembrane region" description="Helical" evidence="7">
    <location>
        <begin position="361"/>
        <end position="386"/>
    </location>
</feature>
<dbReference type="Proteomes" id="UP000637002">
    <property type="component" value="Unassembled WGS sequence"/>
</dbReference>
<dbReference type="Pfam" id="PF06808">
    <property type="entry name" value="DctM"/>
    <property type="match status" value="1"/>
</dbReference>
<evidence type="ECO:0000256" key="2">
    <source>
        <dbReference type="ARBA" id="ARBA00022475"/>
    </source>
</evidence>
<dbReference type="InterPro" id="IPR010656">
    <property type="entry name" value="DctM"/>
</dbReference>
<dbReference type="InterPro" id="IPR004681">
    <property type="entry name" value="TRAP_DctM"/>
</dbReference>
<protein>
    <recommendedName>
        <fullName evidence="7">TRAP transporter large permease protein</fullName>
    </recommendedName>
</protein>
<accession>A0A916XBA8</accession>
<comment type="caution">
    <text evidence="9">The sequence shown here is derived from an EMBL/GenBank/DDBJ whole genome shotgun (WGS) entry which is preliminary data.</text>
</comment>
<reference evidence="9" key="2">
    <citation type="submission" date="2020-09" db="EMBL/GenBank/DDBJ databases">
        <authorList>
            <person name="Sun Q."/>
            <person name="Zhou Y."/>
        </authorList>
    </citation>
    <scope>NUCLEOTIDE SEQUENCE</scope>
    <source>
        <strain evidence="9">CGMCC 1.12919</strain>
    </source>
</reference>
<evidence type="ECO:0000313" key="9">
    <source>
        <dbReference type="EMBL" id="GGC60806.1"/>
    </source>
</evidence>
<dbReference type="PANTHER" id="PTHR33362:SF5">
    <property type="entry name" value="C4-DICARBOXYLATE TRAP TRANSPORTER LARGE PERMEASE PROTEIN DCTM"/>
    <property type="match status" value="1"/>
</dbReference>
<comment type="subunit">
    <text evidence="7">The complex comprises the extracytoplasmic solute receptor protein and the two transmembrane proteins.</text>
</comment>
<evidence type="ECO:0000256" key="6">
    <source>
        <dbReference type="ARBA" id="ARBA00023136"/>
    </source>
</evidence>
<dbReference type="GO" id="GO:0022857">
    <property type="term" value="F:transmembrane transporter activity"/>
    <property type="evidence" value="ECO:0007669"/>
    <property type="project" value="UniProtKB-UniRule"/>
</dbReference>
<feature type="transmembrane region" description="Helical" evidence="7">
    <location>
        <begin position="247"/>
        <end position="265"/>
    </location>
</feature>
<dbReference type="NCBIfam" id="TIGR00786">
    <property type="entry name" value="dctM"/>
    <property type="match status" value="1"/>
</dbReference>
<keyword evidence="4 7" id="KW-0812">Transmembrane</keyword>
<feature type="transmembrane region" description="Helical" evidence="7">
    <location>
        <begin position="406"/>
        <end position="426"/>
    </location>
</feature>
<dbReference type="EMBL" id="BMGG01000003">
    <property type="protein sequence ID" value="GGC60806.1"/>
    <property type="molecule type" value="Genomic_DNA"/>
</dbReference>
<evidence type="ECO:0000256" key="4">
    <source>
        <dbReference type="ARBA" id="ARBA00022692"/>
    </source>
</evidence>
<reference evidence="9" key="1">
    <citation type="journal article" date="2014" name="Int. J. Syst. Evol. Microbiol.">
        <title>Complete genome sequence of Corynebacterium casei LMG S-19264T (=DSM 44701T), isolated from a smear-ripened cheese.</title>
        <authorList>
            <consortium name="US DOE Joint Genome Institute (JGI-PGF)"/>
            <person name="Walter F."/>
            <person name="Albersmeier A."/>
            <person name="Kalinowski J."/>
            <person name="Ruckert C."/>
        </authorList>
    </citation>
    <scope>NUCLEOTIDE SEQUENCE</scope>
    <source>
        <strain evidence="9">CGMCC 1.12919</strain>
    </source>
</reference>
<comment type="function">
    <text evidence="7">Part of the tripartite ATP-independent periplasmic (TRAP) transport system.</text>
</comment>
<keyword evidence="2" id="KW-1003">Cell membrane</keyword>
<feature type="transmembrane region" description="Helical" evidence="7">
    <location>
        <begin position="220"/>
        <end position="241"/>
    </location>
</feature>
<feature type="domain" description="TRAP C4-dicarboxylate transport system permease DctM subunit" evidence="8">
    <location>
        <begin position="10"/>
        <end position="422"/>
    </location>
</feature>
<organism evidence="9 10">
    <name type="scientific">Chelatococcus reniformis</name>
    <dbReference type="NCBI Taxonomy" id="1494448"/>
    <lineage>
        <taxon>Bacteria</taxon>
        <taxon>Pseudomonadati</taxon>
        <taxon>Pseudomonadota</taxon>
        <taxon>Alphaproteobacteria</taxon>
        <taxon>Hyphomicrobiales</taxon>
        <taxon>Chelatococcaceae</taxon>
        <taxon>Chelatococcus</taxon>
    </lineage>
</organism>
<dbReference type="AlphaFoldDB" id="A0A916XBA8"/>
<dbReference type="GO" id="GO:0005886">
    <property type="term" value="C:plasma membrane"/>
    <property type="evidence" value="ECO:0007669"/>
    <property type="project" value="UniProtKB-SubCell"/>
</dbReference>
<evidence type="ECO:0000256" key="5">
    <source>
        <dbReference type="ARBA" id="ARBA00022989"/>
    </source>
</evidence>
<proteinExistence type="inferred from homology"/>
<feature type="transmembrane region" description="Helical" evidence="7">
    <location>
        <begin position="140"/>
        <end position="167"/>
    </location>
</feature>
<feature type="transmembrane region" description="Helical" evidence="7">
    <location>
        <begin position="53"/>
        <end position="75"/>
    </location>
</feature>
<evidence type="ECO:0000313" key="10">
    <source>
        <dbReference type="Proteomes" id="UP000637002"/>
    </source>
</evidence>
<dbReference type="PANTHER" id="PTHR33362">
    <property type="entry name" value="SIALIC ACID TRAP TRANSPORTER PERMEASE PROTEIN SIAT-RELATED"/>
    <property type="match status" value="1"/>
</dbReference>
<comment type="caution">
    <text evidence="7">Lacks conserved residue(s) required for the propagation of feature annotation.</text>
</comment>
<keyword evidence="5 7" id="KW-1133">Transmembrane helix</keyword>
<dbReference type="PIRSF" id="PIRSF006066">
    <property type="entry name" value="HI0050"/>
    <property type="match status" value="1"/>
</dbReference>
<keyword evidence="6 7" id="KW-0472">Membrane</keyword>
<feature type="transmembrane region" description="Helical" evidence="7">
    <location>
        <begin position="319"/>
        <end position="349"/>
    </location>
</feature>
<dbReference type="RefSeq" id="WP_244641896.1">
    <property type="nucleotide sequence ID" value="NZ_BMGG01000003.1"/>
</dbReference>
<sequence length="431" mass="44875">MNTSAVFLILGVLCLLLLLRIPVAFSILAAASLGLRLVAGSDVLMGILETTPVSAAASYEFVTVPMFLLMAEFVVISGVADGIFRAAAAWVGRFPGGLAVATALAGAGFGAISGSSTAAAATLSATSVPAMLREGYEPKLAYGVVAISGTLAMLIPPSVAMVLYGLIADVSIAALFVGGVIPGIVVAVTIILTVQAIVWLDPSKAPRITHYSRKDRSQALRVAMPMMLLFAGVTGVIYSGVATPTEASAIGALGAFVIAMAARRLDRRNVLAAASAAARTTCMVLMVIVAAHVLAYFLVLTSVTENLISWVNGLGLPRWGVLMVIYAIFLILGCFLDLAAILVLTIPVVLPLVVSLGYDPIWFGIMVIVLGEVGLVTPPVGLNVFVVARVTKQPVIEVFRGVTPHVFAHLIAIAVLTIFPELVLWLPSTMK</sequence>
<evidence type="ECO:0000256" key="7">
    <source>
        <dbReference type="RuleBase" id="RU369079"/>
    </source>
</evidence>
<feature type="transmembrane region" description="Helical" evidence="7">
    <location>
        <begin position="277"/>
        <end position="299"/>
    </location>
</feature>
<comment type="similarity">
    <text evidence="7">Belongs to the TRAP transporter large permease family.</text>
</comment>
<name>A0A916XBA8_9HYPH</name>
<gene>
    <name evidence="9" type="ORF">GCM10010994_19310</name>
</gene>
<evidence type="ECO:0000256" key="3">
    <source>
        <dbReference type="ARBA" id="ARBA00022519"/>
    </source>
</evidence>
<evidence type="ECO:0000256" key="1">
    <source>
        <dbReference type="ARBA" id="ARBA00004429"/>
    </source>
</evidence>